<dbReference type="Gene3D" id="2.40.50.1000">
    <property type="match status" value="1"/>
</dbReference>
<name>A0A4W2D5R1_BOBOX</name>
<dbReference type="STRING" id="30522.A0A4W2D5R1"/>
<protein>
    <submittedName>
        <fullName evidence="1">Uncharacterized protein</fullName>
    </submittedName>
</protein>
<keyword evidence="2" id="KW-1185">Reference proteome</keyword>
<dbReference type="AlphaFoldDB" id="A0A4W2D5R1"/>
<sequence length="97" mass="10788">MGDVSTKCAYQKQPTNFQNKKRVLLGESGKEKKRPLTGNIQGTIVTWRLPSLHPKVHLLPEMPPEHVSLPFPLLPGHLDRGLCHSGQVRVPCTCKGQ</sequence>
<reference evidence="1" key="3">
    <citation type="submission" date="2025-09" db="UniProtKB">
        <authorList>
            <consortium name="Ensembl"/>
        </authorList>
    </citation>
    <scope>IDENTIFICATION</scope>
</reference>
<dbReference type="SMR" id="A0A4W2D5R1"/>
<dbReference type="Ensembl" id="ENSBIXT00000033221.1">
    <property type="protein sequence ID" value="ENSBIXP00000019563.1"/>
    <property type="gene ID" value="ENSBIXG00000023151.1"/>
</dbReference>
<dbReference type="OMA" id="HAYQKQP"/>
<accession>A0A4W2D5R1</accession>
<reference evidence="1" key="2">
    <citation type="submission" date="2025-08" db="UniProtKB">
        <authorList>
            <consortium name="Ensembl"/>
        </authorList>
    </citation>
    <scope>IDENTIFICATION</scope>
</reference>
<dbReference type="Proteomes" id="UP000314981">
    <property type="component" value="Chromosome 5"/>
</dbReference>
<evidence type="ECO:0000313" key="1">
    <source>
        <dbReference type="Ensembl" id="ENSBIXP00000019563.1"/>
    </source>
</evidence>
<proteinExistence type="predicted"/>
<evidence type="ECO:0000313" key="2">
    <source>
        <dbReference type="Proteomes" id="UP000314981"/>
    </source>
</evidence>
<reference evidence="1 2" key="1">
    <citation type="submission" date="2018-11" db="EMBL/GenBank/DDBJ databases">
        <title>Haplotype-resolved cattle genomes.</title>
        <authorList>
            <person name="Low W.Y."/>
            <person name="Tearle R."/>
            <person name="Bickhart D.M."/>
            <person name="Rosen B.D."/>
            <person name="Koren S."/>
            <person name="Rhie A."/>
            <person name="Hiendleder S."/>
            <person name="Phillippy A.M."/>
            <person name="Smith T.P.L."/>
            <person name="Williams J.L."/>
        </authorList>
    </citation>
    <scope>NUCLEOTIDE SEQUENCE [LARGE SCALE GENOMIC DNA]</scope>
</reference>
<organism evidence="1 2">
    <name type="scientific">Bos indicus x Bos taurus</name>
    <name type="common">Hybrid cattle</name>
    <dbReference type="NCBI Taxonomy" id="30522"/>
    <lineage>
        <taxon>Eukaryota</taxon>
        <taxon>Metazoa</taxon>
        <taxon>Chordata</taxon>
        <taxon>Craniata</taxon>
        <taxon>Vertebrata</taxon>
        <taxon>Euteleostomi</taxon>
        <taxon>Mammalia</taxon>
        <taxon>Eutheria</taxon>
        <taxon>Laurasiatheria</taxon>
        <taxon>Artiodactyla</taxon>
        <taxon>Ruminantia</taxon>
        <taxon>Pecora</taxon>
        <taxon>Bovidae</taxon>
        <taxon>Bovinae</taxon>
        <taxon>Bos</taxon>
    </lineage>
</organism>